<dbReference type="InterPro" id="IPR018164">
    <property type="entry name" value="Ala-tRNA-synth_IIc_N"/>
</dbReference>
<dbReference type="PROSITE" id="PS50860">
    <property type="entry name" value="AA_TRNA_LIGASE_II_ALA"/>
    <property type="match status" value="1"/>
</dbReference>
<keyword evidence="6" id="KW-0067">ATP-binding</keyword>
<evidence type="ECO:0000256" key="4">
    <source>
        <dbReference type="ARBA" id="ARBA00022598"/>
    </source>
</evidence>
<evidence type="ECO:0000259" key="10">
    <source>
        <dbReference type="PROSITE" id="PS50860"/>
    </source>
</evidence>
<comment type="caution">
    <text evidence="11">The sequence shown here is derived from an EMBL/GenBank/DDBJ whole genome shotgun (WGS) entry which is preliminary data.</text>
</comment>
<dbReference type="InterPro" id="IPR045864">
    <property type="entry name" value="aa-tRNA-synth_II/BPL/LPL"/>
</dbReference>
<dbReference type="InterPro" id="IPR018163">
    <property type="entry name" value="Thr/Ala-tRNA-synth_IIc_edit"/>
</dbReference>
<evidence type="ECO:0000256" key="7">
    <source>
        <dbReference type="ARBA" id="ARBA00022884"/>
    </source>
</evidence>
<keyword evidence="5" id="KW-0547">Nucleotide-binding</keyword>
<keyword evidence="7" id="KW-0694">RNA-binding</keyword>
<reference evidence="12" key="1">
    <citation type="submission" date="2017-09" db="EMBL/GenBank/DDBJ databases">
        <title>Depth-based differentiation of microbial function through sediment-hosted aquifers and enrichment of novel symbionts in the deep terrestrial subsurface.</title>
        <authorList>
            <person name="Probst A.J."/>
            <person name="Ladd B."/>
            <person name="Jarett J.K."/>
            <person name="Geller-Mcgrath D.E."/>
            <person name="Sieber C.M.K."/>
            <person name="Emerson J.B."/>
            <person name="Anantharaman K."/>
            <person name="Thomas B.C."/>
            <person name="Malmstrom R."/>
            <person name="Stieglmeier M."/>
            <person name="Klingl A."/>
            <person name="Woyke T."/>
            <person name="Ryan C.M."/>
            <person name="Banfield J.F."/>
        </authorList>
    </citation>
    <scope>NUCLEOTIDE SEQUENCE [LARGE SCALE GENOMIC DNA]</scope>
</reference>
<evidence type="ECO:0000256" key="8">
    <source>
        <dbReference type="ARBA" id="ARBA00022917"/>
    </source>
</evidence>
<dbReference type="GO" id="GO:0005737">
    <property type="term" value="C:cytoplasm"/>
    <property type="evidence" value="ECO:0007669"/>
    <property type="project" value="InterPro"/>
</dbReference>
<accession>A0A2H0UPS5</accession>
<name>A0A2H0UPS5_9BACT</name>
<dbReference type="Gene3D" id="3.30.930.10">
    <property type="entry name" value="Bira Bifunctional Protein, Domain 2"/>
    <property type="match status" value="1"/>
</dbReference>
<dbReference type="Gene3D" id="3.30.980.10">
    <property type="entry name" value="Threonyl-trna Synthetase, Chain A, domain 2"/>
    <property type="match status" value="1"/>
</dbReference>
<dbReference type="InterPro" id="IPR012947">
    <property type="entry name" value="tRNA_SAD"/>
</dbReference>
<gene>
    <name evidence="11" type="ORF">COU09_02590</name>
</gene>
<dbReference type="FunFam" id="3.30.980.10:FF:000004">
    <property type="entry name" value="Alanine--tRNA ligase, cytoplasmic"/>
    <property type="match status" value="1"/>
</dbReference>
<dbReference type="InterPro" id="IPR018162">
    <property type="entry name" value="Ala-tRNA-ligase_IIc_anticod-bd"/>
</dbReference>
<evidence type="ECO:0000313" key="11">
    <source>
        <dbReference type="EMBL" id="PIR88378.1"/>
    </source>
</evidence>
<dbReference type="PANTHER" id="PTHR11777:SF9">
    <property type="entry name" value="ALANINE--TRNA LIGASE, CYTOPLASMIC"/>
    <property type="match status" value="1"/>
</dbReference>
<evidence type="ECO:0000313" key="12">
    <source>
        <dbReference type="Proteomes" id="UP000229615"/>
    </source>
</evidence>
<dbReference type="GO" id="GO:0002161">
    <property type="term" value="F:aminoacyl-tRNA deacylase activity"/>
    <property type="evidence" value="ECO:0007669"/>
    <property type="project" value="TreeGrafter"/>
</dbReference>
<keyword evidence="3" id="KW-0820">tRNA-binding</keyword>
<evidence type="ECO:0000256" key="2">
    <source>
        <dbReference type="ARBA" id="ARBA00013168"/>
    </source>
</evidence>
<protein>
    <recommendedName>
        <fullName evidence="2">alanine--tRNA ligase</fullName>
        <ecNumber evidence="2">6.1.1.7</ecNumber>
    </recommendedName>
</protein>
<dbReference type="PRINTS" id="PR00980">
    <property type="entry name" value="TRNASYNTHALA"/>
</dbReference>
<dbReference type="SUPFAM" id="SSF101353">
    <property type="entry name" value="Putative anticodon-binding domain of alanyl-tRNA synthetase (AlaRS)"/>
    <property type="match status" value="1"/>
</dbReference>
<dbReference type="Proteomes" id="UP000229615">
    <property type="component" value="Unassembled WGS sequence"/>
</dbReference>
<dbReference type="EMBL" id="PFBB01000028">
    <property type="protein sequence ID" value="PIR88378.1"/>
    <property type="molecule type" value="Genomic_DNA"/>
</dbReference>
<dbReference type="InterPro" id="IPR002318">
    <property type="entry name" value="Ala-tRNA-lgiase_IIc"/>
</dbReference>
<keyword evidence="4 11" id="KW-0436">Ligase</keyword>
<evidence type="ECO:0000256" key="3">
    <source>
        <dbReference type="ARBA" id="ARBA00022555"/>
    </source>
</evidence>
<evidence type="ECO:0000256" key="5">
    <source>
        <dbReference type="ARBA" id="ARBA00022741"/>
    </source>
</evidence>
<dbReference type="EC" id="6.1.1.7" evidence="2"/>
<organism evidence="11 12">
    <name type="scientific">Candidatus Harrisonbacteria bacterium CG10_big_fil_rev_8_21_14_0_10_44_23</name>
    <dbReference type="NCBI Taxonomy" id="1974585"/>
    <lineage>
        <taxon>Bacteria</taxon>
        <taxon>Candidatus Harrisoniibacteriota</taxon>
    </lineage>
</organism>
<dbReference type="GO" id="GO:0006419">
    <property type="term" value="P:alanyl-tRNA aminoacylation"/>
    <property type="evidence" value="ECO:0007669"/>
    <property type="project" value="InterPro"/>
</dbReference>
<dbReference type="Gene3D" id="3.30.54.20">
    <property type="match status" value="1"/>
</dbReference>
<evidence type="ECO:0000256" key="6">
    <source>
        <dbReference type="ARBA" id="ARBA00022840"/>
    </source>
</evidence>
<dbReference type="Pfam" id="PF07973">
    <property type="entry name" value="tRNA_SAD"/>
    <property type="match status" value="1"/>
</dbReference>
<keyword evidence="9" id="KW-0030">Aminoacyl-tRNA synthetase</keyword>
<evidence type="ECO:0000256" key="1">
    <source>
        <dbReference type="ARBA" id="ARBA00008226"/>
    </source>
</evidence>
<dbReference type="SUPFAM" id="SSF55186">
    <property type="entry name" value="ThrRS/AlaRS common domain"/>
    <property type="match status" value="1"/>
</dbReference>
<sequence length="597" mass="66862">MTAQELRDRFINYFTKRGHAHVPSSSLLPDDPSVLLTTAGMQQFKPYFLGDLDAQKDFGSLSTVSIQKSFRTSDIEEVGDDTHLTFFEMLGNFSFGYKPGEPGSSQGGYFKKEAIEYAHQFITKELGLEISYVTVFKGSPGVEKDNESIKIWSDLGVKNIKEEGIEDVFWGPTGNSGPCGPTTEIYCKNAKGEDVEIWNIVFNQFLYNGSREDLINQNPDKELQPLQTPGIDTGAGFERLLTILQGKDSPYETELFEGVMGKIGSYGEIPQKTQRVLADHIRATAFLITDGVRPSNKEAGYILRRLMRRVLAHQNKHQLPKEFISALLSLTTQNYIEAYPELKLSEIEAIYQEEHKKFIAALEKATKELSKHSDLTAQQAFSISSTLGISFDLMKEISPEALRGVSQEDFDTEFKKHQELSRAGAEKKFGGHGLILDTGELKAENEEELQKVLRLHTATHLLQQALRDVLGPEVGQAGSDINSKRLRFDFTFGRKLEDAEKQEVENIVNSIIAKNLPVKFEEMGQNEAKNTGALYFFKEKYPEKVKVYYVGENIQSAFSKEFCGGPHVGSTGEIGKFKIIKEESIGSGKRRIKAAVE</sequence>
<dbReference type="CDD" id="cd00673">
    <property type="entry name" value="AlaRS_core"/>
    <property type="match status" value="1"/>
</dbReference>
<comment type="similarity">
    <text evidence="1">Belongs to the class-II aminoacyl-tRNA synthetase family.</text>
</comment>
<dbReference type="PANTHER" id="PTHR11777">
    <property type="entry name" value="ALANYL-TRNA SYNTHETASE"/>
    <property type="match status" value="1"/>
</dbReference>
<dbReference type="InterPro" id="IPR050058">
    <property type="entry name" value="Ala-tRNA_ligase"/>
</dbReference>
<dbReference type="GO" id="GO:0005524">
    <property type="term" value="F:ATP binding"/>
    <property type="evidence" value="ECO:0007669"/>
    <property type="project" value="UniProtKB-KW"/>
</dbReference>
<dbReference type="GO" id="GO:0000049">
    <property type="term" value="F:tRNA binding"/>
    <property type="evidence" value="ECO:0007669"/>
    <property type="project" value="UniProtKB-KW"/>
</dbReference>
<evidence type="ECO:0000256" key="9">
    <source>
        <dbReference type="ARBA" id="ARBA00023146"/>
    </source>
</evidence>
<dbReference type="AlphaFoldDB" id="A0A2H0UPS5"/>
<proteinExistence type="inferred from homology"/>
<dbReference type="SUPFAM" id="SSF55681">
    <property type="entry name" value="Class II aaRS and biotin synthetases"/>
    <property type="match status" value="1"/>
</dbReference>
<dbReference type="SMART" id="SM00863">
    <property type="entry name" value="tRNA_SAD"/>
    <property type="match status" value="1"/>
</dbReference>
<feature type="domain" description="Alanyl-transfer RNA synthetases family profile" evidence="10">
    <location>
        <begin position="1"/>
        <end position="597"/>
    </location>
</feature>
<dbReference type="GO" id="GO:0004813">
    <property type="term" value="F:alanine-tRNA ligase activity"/>
    <property type="evidence" value="ECO:0007669"/>
    <property type="project" value="UniProtKB-EC"/>
</dbReference>
<dbReference type="InterPro" id="IPR018165">
    <property type="entry name" value="Ala-tRNA-synth_IIc_core"/>
</dbReference>
<dbReference type="Pfam" id="PF01411">
    <property type="entry name" value="tRNA-synt_2c"/>
    <property type="match status" value="1"/>
</dbReference>
<keyword evidence="8" id="KW-0648">Protein biosynthesis</keyword>